<feature type="transmembrane region" description="Helical" evidence="6">
    <location>
        <begin position="131"/>
        <end position="148"/>
    </location>
</feature>
<feature type="transmembrane region" description="Helical" evidence="6">
    <location>
        <begin position="219"/>
        <end position="238"/>
    </location>
</feature>
<protein>
    <submittedName>
        <fullName evidence="8">EamA domain-containing membrane protein RarD</fullName>
    </submittedName>
</protein>
<dbReference type="GO" id="GO:0016020">
    <property type="term" value="C:membrane"/>
    <property type="evidence" value="ECO:0007669"/>
    <property type="project" value="UniProtKB-SubCell"/>
</dbReference>
<comment type="similarity">
    <text evidence="2">Belongs to the drug/metabolite transporter (DMT) superfamily. 10 TMS drug/metabolite exporter (DME) (TC 2.A.7.3) family.</text>
</comment>
<dbReference type="STRING" id="313368.SAMN04488012_101313"/>
<feature type="domain" description="EamA" evidence="7">
    <location>
        <begin position="15"/>
        <end position="147"/>
    </location>
</feature>
<gene>
    <name evidence="8" type="ORF">SAMN04488012_101313</name>
</gene>
<keyword evidence="5 6" id="KW-0472">Membrane</keyword>
<evidence type="ECO:0000259" key="7">
    <source>
        <dbReference type="Pfam" id="PF00892"/>
    </source>
</evidence>
<accession>A0A1M6B018</accession>
<proteinExistence type="inferred from homology"/>
<dbReference type="RefSeq" id="WP_073125935.1">
    <property type="nucleotide sequence ID" value="NZ_FQZA01000001.1"/>
</dbReference>
<comment type="subcellular location">
    <subcellularLocation>
        <location evidence="1">Membrane</location>
        <topology evidence="1">Multi-pass membrane protein</topology>
    </subcellularLocation>
</comment>
<dbReference type="EMBL" id="FQZA01000001">
    <property type="protein sequence ID" value="SHI42075.1"/>
    <property type="molecule type" value="Genomic_DNA"/>
</dbReference>
<dbReference type="Pfam" id="PF00892">
    <property type="entry name" value="EamA"/>
    <property type="match status" value="2"/>
</dbReference>
<evidence type="ECO:0000256" key="5">
    <source>
        <dbReference type="ARBA" id="ARBA00023136"/>
    </source>
</evidence>
<feature type="transmembrane region" description="Helical" evidence="6">
    <location>
        <begin position="154"/>
        <end position="175"/>
    </location>
</feature>
<evidence type="ECO:0000256" key="2">
    <source>
        <dbReference type="ARBA" id="ARBA00009853"/>
    </source>
</evidence>
<dbReference type="PANTHER" id="PTHR22911:SF6">
    <property type="entry name" value="SOLUTE CARRIER FAMILY 35 MEMBER G1"/>
    <property type="match status" value="1"/>
</dbReference>
<dbReference type="Proteomes" id="UP000184040">
    <property type="component" value="Unassembled WGS sequence"/>
</dbReference>
<feature type="domain" description="EamA" evidence="7">
    <location>
        <begin position="157"/>
        <end position="286"/>
    </location>
</feature>
<dbReference type="AlphaFoldDB" id="A0A1M6B018"/>
<dbReference type="InterPro" id="IPR037185">
    <property type="entry name" value="EmrE-like"/>
</dbReference>
<dbReference type="PANTHER" id="PTHR22911">
    <property type="entry name" value="ACYL-MALONYL CONDENSING ENZYME-RELATED"/>
    <property type="match status" value="1"/>
</dbReference>
<evidence type="ECO:0000256" key="4">
    <source>
        <dbReference type="ARBA" id="ARBA00022989"/>
    </source>
</evidence>
<reference evidence="8 9" key="1">
    <citation type="submission" date="2016-11" db="EMBL/GenBank/DDBJ databases">
        <authorList>
            <person name="Jaros S."/>
            <person name="Januszkiewicz K."/>
            <person name="Wedrychowicz H."/>
        </authorList>
    </citation>
    <scope>NUCLEOTIDE SEQUENCE [LARGE SCALE GENOMIC DNA]</scope>
    <source>
        <strain evidence="8 9">DSM 26892</strain>
    </source>
</reference>
<organism evidence="8 9">
    <name type="scientific">Palleronia salina</name>
    <dbReference type="NCBI Taxonomy" id="313368"/>
    <lineage>
        <taxon>Bacteria</taxon>
        <taxon>Pseudomonadati</taxon>
        <taxon>Pseudomonadota</taxon>
        <taxon>Alphaproteobacteria</taxon>
        <taxon>Rhodobacterales</taxon>
        <taxon>Roseobacteraceae</taxon>
        <taxon>Palleronia</taxon>
    </lineage>
</organism>
<evidence type="ECO:0000256" key="3">
    <source>
        <dbReference type="ARBA" id="ARBA00022692"/>
    </source>
</evidence>
<evidence type="ECO:0000313" key="8">
    <source>
        <dbReference type="EMBL" id="SHI42075.1"/>
    </source>
</evidence>
<dbReference type="InterPro" id="IPR000620">
    <property type="entry name" value="EamA_dom"/>
</dbReference>
<name>A0A1M6B018_9RHOB</name>
<feature type="transmembrane region" description="Helical" evidence="6">
    <location>
        <begin position="49"/>
        <end position="66"/>
    </location>
</feature>
<feature type="transmembrane region" description="Helical" evidence="6">
    <location>
        <begin position="271"/>
        <end position="290"/>
    </location>
</feature>
<feature type="transmembrane region" description="Helical" evidence="6">
    <location>
        <begin position="187"/>
        <end position="207"/>
    </location>
</feature>
<feature type="transmembrane region" description="Helical" evidence="6">
    <location>
        <begin position="16"/>
        <end position="37"/>
    </location>
</feature>
<feature type="transmembrane region" description="Helical" evidence="6">
    <location>
        <begin position="92"/>
        <end position="124"/>
    </location>
</feature>
<evidence type="ECO:0000256" key="6">
    <source>
        <dbReference type="SAM" id="Phobius"/>
    </source>
</evidence>
<keyword evidence="3 6" id="KW-0812">Transmembrane</keyword>
<evidence type="ECO:0000256" key="1">
    <source>
        <dbReference type="ARBA" id="ARBA00004141"/>
    </source>
</evidence>
<keyword evidence="9" id="KW-1185">Reference proteome</keyword>
<sequence length="301" mass="32095">MTLSATDTPAPQTMRAALWMTGAIVSFTSMAVAGRAVSIELDTFELMMYRSFIGIVLVVAVARLAGTLNQVRARRMGLHVVRNVFHFSGQNLWFYAITVIPLAQVFALEFTSPIWVALAAPLLLGERLTRMRMLAALIGFVGVLVVARPNVDGIGVGQIAAAGAAIGFAGSAVFTKVLTRTETITCILFWLTVIQAVFGLVCAGWDGDLALPSPATAPWLVLIGCAGLAAHFCLTSALSIAPATLVIPFDFLRLPVIATIGMMFYGEPFDGYVLLGAALIFGANYVNIWVENRARRTAAVA</sequence>
<evidence type="ECO:0000313" key="9">
    <source>
        <dbReference type="Proteomes" id="UP000184040"/>
    </source>
</evidence>
<dbReference type="SUPFAM" id="SSF103481">
    <property type="entry name" value="Multidrug resistance efflux transporter EmrE"/>
    <property type="match status" value="2"/>
</dbReference>
<keyword evidence="4 6" id="KW-1133">Transmembrane helix</keyword>